<dbReference type="Gene3D" id="1.10.3090.10">
    <property type="entry name" value="cca-adding enzyme, domain 2"/>
    <property type="match status" value="1"/>
</dbReference>
<dbReference type="InterPro" id="IPR043519">
    <property type="entry name" value="NT_sf"/>
</dbReference>
<dbReference type="SUPFAM" id="SSF81891">
    <property type="entry name" value="Poly A polymerase C-terminal region-like"/>
    <property type="match status" value="1"/>
</dbReference>
<gene>
    <name evidence="6" type="ORF">MARPO_0174s0023</name>
</gene>
<dbReference type="InterPro" id="IPR002646">
    <property type="entry name" value="PolA_pol_head_dom"/>
</dbReference>
<evidence type="ECO:0000256" key="4">
    <source>
        <dbReference type="RuleBase" id="RU003953"/>
    </source>
</evidence>
<dbReference type="GO" id="GO:0052927">
    <property type="term" value="F:CC tRNA cytidylyltransferase activity"/>
    <property type="evidence" value="ECO:0000318"/>
    <property type="project" value="GO_Central"/>
</dbReference>
<dbReference type="GO" id="GO:0052929">
    <property type="term" value="F:ATP:3'-cytidine-cytidine-tRNA adenylyltransferase activity"/>
    <property type="evidence" value="ECO:0000318"/>
    <property type="project" value="GO_Central"/>
</dbReference>
<keyword evidence="2 4" id="KW-0808">Transferase</keyword>
<name>A0A2R6W2L0_MARPO</name>
<evidence type="ECO:0000313" key="6">
    <source>
        <dbReference type="EMBL" id="PTQ28097.1"/>
    </source>
</evidence>
<dbReference type="EMBL" id="KZ772948">
    <property type="protein sequence ID" value="PTQ28097.1"/>
    <property type="molecule type" value="Genomic_DNA"/>
</dbReference>
<dbReference type="FunFam" id="3.30.460.10:FF:000019">
    <property type="entry name" value="tRNA nucleotidyltransferase cca2"/>
    <property type="match status" value="1"/>
</dbReference>
<proteinExistence type="inferred from homology"/>
<keyword evidence="7" id="KW-1185">Reference proteome</keyword>
<organism evidence="6 7">
    <name type="scientific">Marchantia polymorpha</name>
    <name type="common">Common liverwort</name>
    <name type="synonym">Marchantia aquatica</name>
    <dbReference type="NCBI Taxonomy" id="3197"/>
    <lineage>
        <taxon>Eukaryota</taxon>
        <taxon>Viridiplantae</taxon>
        <taxon>Streptophyta</taxon>
        <taxon>Embryophyta</taxon>
        <taxon>Marchantiophyta</taxon>
        <taxon>Marchantiopsida</taxon>
        <taxon>Marchantiidae</taxon>
        <taxon>Marchantiales</taxon>
        <taxon>Marchantiaceae</taxon>
        <taxon>Marchantia</taxon>
    </lineage>
</organism>
<dbReference type="CDD" id="cd05398">
    <property type="entry name" value="NT_ClassII-CCAase"/>
    <property type="match status" value="1"/>
</dbReference>
<dbReference type="GO" id="GO:0001680">
    <property type="term" value="P:tRNA 3'-terminal CCA addition"/>
    <property type="evidence" value="ECO:0000318"/>
    <property type="project" value="GO_Central"/>
</dbReference>
<dbReference type="Gramene" id="Mp4g12610.1">
    <property type="protein sequence ID" value="Mp4g12610.1.cds"/>
    <property type="gene ID" value="Mp4g12610"/>
</dbReference>
<reference evidence="7" key="1">
    <citation type="journal article" date="2017" name="Cell">
        <title>Insights into land plant evolution garnered from the Marchantia polymorpha genome.</title>
        <authorList>
            <person name="Bowman J.L."/>
            <person name="Kohchi T."/>
            <person name="Yamato K.T."/>
            <person name="Jenkins J."/>
            <person name="Shu S."/>
            <person name="Ishizaki K."/>
            <person name="Yamaoka S."/>
            <person name="Nishihama R."/>
            <person name="Nakamura Y."/>
            <person name="Berger F."/>
            <person name="Adam C."/>
            <person name="Aki S.S."/>
            <person name="Althoff F."/>
            <person name="Araki T."/>
            <person name="Arteaga-Vazquez M.A."/>
            <person name="Balasubrmanian S."/>
            <person name="Barry K."/>
            <person name="Bauer D."/>
            <person name="Boehm C.R."/>
            <person name="Briginshaw L."/>
            <person name="Caballero-Perez J."/>
            <person name="Catarino B."/>
            <person name="Chen F."/>
            <person name="Chiyoda S."/>
            <person name="Chovatia M."/>
            <person name="Davies K.M."/>
            <person name="Delmans M."/>
            <person name="Demura T."/>
            <person name="Dierschke T."/>
            <person name="Dolan L."/>
            <person name="Dorantes-Acosta A.E."/>
            <person name="Eklund D.M."/>
            <person name="Florent S.N."/>
            <person name="Flores-Sandoval E."/>
            <person name="Fujiyama A."/>
            <person name="Fukuzawa H."/>
            <person name="Galik B."/>
            <person name="Grimanelli D."/>
            <person name="Grimwood J."/>
            <person name="Grossniklaus U."/>
            <person name="Hamada T."/>
            <person name="Haseloff J."/>
            <person name="Hetherington A.J."/>
            <person name="Higo A."/>
            <person name="Hirakawa Y."/>
            <person name="Hundley H.N."/>
            <person name="Ikeda Y."/>
            <person name="Inoue K."/>
            <person name="Inoue S.I."/>
            <person name="Ishida S."/>
            <person name="Jia Q."/>
            <person name="Kakita M."/>
            <person name="Kanazawa T."/>
            <person name="Kawai Y."/>
            <person name="Kawashima T."/>
            <person name="Kennedy M."/>
            <person name="Kinose K."/>
            <person name="Kinoshita T."/>
            <person name="Kohara Y."/>
            <person name="Koide E."/>
            <person name="Komatsu K."/>
            <person name="Kopischke S."/>
            <person name="Kubo M."/>
            <person name="Kyozuka J."/>
            <person name="Lagercrantz U."/>
            <person name="Lin S.S."/>
            <person name="Lindquist E."/>
            <person name="Lipzen A.M."/>
            <person name="Lu C.W."/>
            <person name="De Luna E."/>
            <person name="Martienssen R.A."/>
            <person name="Minamino N."/>
            <person name="Mizutani M."/>
            <person name="Mizutani M."/>
            <person name="Mochizuki N."/>
            <person name="Monte I."/>
            <person name="Mosher R."/>
            <person name="Nagasaki H."/>
            <person name="Nakagami H."/>
            <person name="Naramoto S."/>
            <person name="Nishitani K."/>
            <person name="Ohtani M."/>
            <person name="Okamoto T."/>
            <person name="Okumura M."/>
            <person name="Phillips J."/>
            <person name="Pollak B."/>
            <person name="Reinders A."/>
            <person name="Rovekamp M."/>
            <person name="Sano R."/>
            <person name="Sawa S."/>
            <person name="Schmid M.W."/>
            <person name="Shirakawa M."/>
            <person name="Solano R."/>
            <person name="Spunde A."/>
            <person name="Suetsugu N."/>
            <person name="Sugano S."/>
            <person name="Sugiyama A."/>
            <person name="Sun R."/>
            <person name="Suzuki Y."/>
            <person name="Takenaka M."/>
            <person name="Takezawa D."/>
            <person name="Tomogane H."/>
            <person name="Tsuzuki M."/>
            <person name="Ueda T."/>
            <person name="Umeda M."/>
            <person name="Ward J.M."/>
            <person name="Watanabe Y."/>
            <person name="Yazaki K."/>
            <person name="Yokoyama R."/>
            <person name="Yoshitake Y."/>
            <person name="Yotsui I."/>
            <person name="Zachgo S."/>
            <person name="Schmutz J."/>
        </authorList>
    </citation>
    <scope>NUCLEOTIDE SEQUENCE [LARGE SCALE GENOMIC DNA]</scope>
    <source>
        <strain evidence="7">Tak-1</strain>
    </source>
</reference>
<dbReference type="GO" id="GO:0003723">
    <property type="term" value="F:RNA binding"/>
    <property type="evidence" value="ECO:0007669"/>
    <property type="project" value="UniProtKB-KW"/>
</dbReference>
<sequence>MAFLSLSLRPAVPLLCSLPPFLRISTASAVAFPSRKSTVAKTFTKFFCSSLVPANRISVLGDLPRVLAVAQLSTEVTQASFQQSRPTTMAHVVRDRVQLTDLEERIFNILTAVLEKFDLKTQLRVAGGWVRDKLLGKDSTDIDIALDDMLGREFCEKVNEYLASLGEETHSVGVIMSNPDQSKHLETANMRILGMSIDFVNLRAETYADNSRIPQMEFGTPEQDALRRDLTINSLFYNINTREVEDFTTRGIRDLKAGVISTPLPPESTFLDDPLRVCRAIRFGARFQFELDEELKKAAASEAVRNALNNKVSRERVGHEVELMLGGNKPEQAMEYIEDLNLFSTVFRIDANSKPDPSIPENYGRLCVDTLRAATKVLQKYKSSDQLNKAQRQICLLGALFLPLRSCTCSEKKKKIPVSTHIIMKSLVLKNKDAAGVEILFNFAKEFKLVSEKILQAESDDSADTKESIYREDPDLAAISKHRVELGLLLRKNKELWRCTLLLSSIMELPSVTSQAHSAMVALSVDNERWIEEKVKMCNLVEDTVNKLGLTKIWEEKLVLDGDAIKEALNLSPGKQVQEWKDKVLLWQLAHPKGTTEECLGWLHEENVKRLKV</sequence>
<evidence type="ECO:0000256" key="1">
    <source>
        <dbReference type="ARBA" id="ARBA00007265"/>
    </source>
</evidence>
<dbReference type="OMA" id="ASRFNCT"/>
<dbReference type="Pfam" id="PF01743">
    <property type="entry name" value="PolyA_pol"/>
    <property type="match status" value="1"/>
</dbReference>
<feature type="domain" description="Poly A polymerase head" evidence="5">
    <location>
        <begin position="123"/>
        <end position="260"/>
    </location>
</feature>
<dbReference type="Proteomes" id="UP000244005">
    <property type="component" value="Unassembled WGS sequence"/>
</dbReference>
<dbReference type="PANTHER" id="PTHR13734:SF5">
    <property type="entry name" value="CCA TRNA NUCLEOTIDYLTRANSFERASE, MITOCHONDRIAL"/>
    <property type="match status" value="1"/>
</dbReference>
<accession>A0A2R6W2L0</accession>
<dbReference type="PANTHER" id="PTHR13734">
    <property type="entry name" value="TRNA-NUCLEOTIDYLTRANSFERASE"/>
    <property type="match status" value="1"/>
</dbReference>
<dbReference type="GO" id="GO:0005739">
    <property type="term" value="C:mitochondrion"/>
    <property type="evidence" value="ECO:0007669"/>
    <property type="project" value="UniProtKB-ARBA"/>
</dbReference>
<evidence type="ECO:0000256" key="2">
    <source>
        <dbReference type="ARBA" id="ARBA00022679"/>
    </source>
</evidence>
<evidence type="ECO:0000313" key="7">
    <source>
        <dbReference type="Proteomes" id="UP000244005"/>
    </source>
</evidence>
<dbReference type="SUPFAM" id="SSF81301">
    <property type="entry name" value="Nucleotidyltransferase"/>
    <property type="match status" value="1"/>
</dbReference>
<protein>
    <recommendedName>
        <fullName evidence="5">Poly A polymerase head domain-containing protein</fullName>
    </recommendedName>
</protein>
<dbReference type="OrthoDB" id="445712at2759"/>
<evidence type="ECO:0000256" key="3">
    <source>
        <dbReference type="ARBA" id="ARBA00022884"/>
    </source>
</evidence>
<evidence type="ECO:0000259" key="5">
    <source>
        <dbReference type="Pfam" id="PF01743"/>
    </source>
</evidence>
<dbReference type="Gene3D" id="3.30.460.10">
    <property type="entry name" value="Beta Polymerase, domain 2"/>
    <property type="match status" value="1"/>
</dbReference>
<dbReference type="AlphaFoldDB" id="A0A2R6W2L0"/>
<keyword evidence="3 4" id="KW-0694">RNA-binding</keyword>
<comment type="similarity">
    <text evidence="1 4">Belongs to the tRNA nucleotidyltransferase/poly(A) polymerase family.</text>
</comment>